<evidence type="ECO:0000256" key="1">
    <source>
        <dbReference type="SAM" id="Phobius"/>
    </source>
</evidence>
<evidence type="ECO:0000313" key="3">
    <source>
        <dbReference type="Proteomes" id="UP001259659"/>
    </source>
</evidence>
<keyword evidence="1" id="KW-1133">Transmembrane helix</keyword>
<reference evidence="2 3" key="1">
    <citation type="submission" date="2022-06" db="EMBL/GenBank/DDBJ databases">
        <title>Haloarcula sp. a new haloarchaeum isolate from saline soil.</title>
        <authorList>
            <person name="Strakova D."/>
            <person name="Galisteo C."/>
            <person name="Sanchez-Porro C."/>
            <person name="Ventosa A."/>
        </authorList>
    </citation>
    <scope>NUCLEOTIDE SEQUENCE [LARGE SCALE GENOMIC DNA]</scope>
    <source>
        <strain evidence="2 3">S1CR25-12</strain>
    </source>
</reference>
<feature type="transmembrane region" description="Helical" evidence="1">
    <location>
        <begin position="144"/>
        <end position="168"/>
    </location>
</feature>
<protein>
    <recommendedName>
        <fullName evidence="4">ArsR family transcriptional regulator</fullName>
    </recommendedName>
</protein>
<feature type="transmembrane region" description="Helical" evidence="1">
    <location>
        <begin position="111"/>
        <end position="138"/>
    </location>
</feature>
<dbReference type="InterPro" id="IPR036388">
    <property type="entry name" value="WH-like_DNA-bd_sf"/>
</dbReference>
<dbReference type="EMBL" id="JAMQON010000011">
    <property type="protein sequence ID" value="MDS0261981.1"/>
    <property type="molecule type" value="Genomic_DNA"/>
</dbReference>
<comment type="caution">
    <text evidence="2">The sequence shown here is derived from an EMBL/GenBank/DDBJ whole genome shotgun (WGS) entry which is preliminary data.</text>
</comment>
<evidence type="ECO:0000313" key="2">
    <source>
        <dbReference type="EMBL" id="MDS0261981.1"/>
    </source>
</evidence>
<dbReference type="InterPro" id="IPR036390">
    <property type="entry name" value="WH_DNA-bd_sf"/>
</dbReference>
<keyword evidence="3" id="KW-1185">Reference proteome</keyword>
<proteinExistence type="predicted"/>
<organism evidence="2 3">
    <name type="scientific">Haloarcula saliterrae</name>
    <dbReference type="NCBI Taxonomy" id="2950534"/>
    <lineage>
        <taxon>Archaea</taxon>
        <taxon>Methanobacteriati</taxon>
        <taxon>Methanobacteriota</taxon>
        <taxon>Stenosarchaea group</taxon>
        <taxon>Halobacteria</taxon>
        <taxon>Halobacteriales</taxon>
        <taxon>Haloarculaceae</taxon>
        <taxon>Haloarcula</taxon>
    </lineage>
</organism>
<dbReference type="Proteomes" id="UP001259659">
    <property type="component" value="Unassembled WGS sequence"/>
</dbReference>
<name>A0ABU2FJQ3_9EURY</name>
<dbReference type="SUPFAM" id="SSF46785">
    <property type="entry name" value="Winged helix' DNA-binding domain"/>
    <property type="match status" value="1"/>
</dbReference>
<dbReference type="Gene3D" id="1.10.10.10">
    <property type="entry name" value="Winged helix-like DNA-binding domain superfamily/Winged helix DNA-binding domain"/>
    <property type="match status" value="1"/>
</dbReference>
<sequence>MAELPAEFREQYDQKGDTFETIAEIVLTSHGRQFTADDIAARVEPEREAVRQHLKTLEDDGWIDGADGPKRYTWNTQYHNPAEQQAIEAVGSVTDDALALASRATNSVPEFFAVVAILGVVTGMVSGVTAVVAILLPVGTGTPLSYAAIGGGYALGGLLTLGLVWLAVQWTRRQS</sequence>
<gene>
    <name evidence="2" type="ORF">NDI56_21470</name>
</gene>
<accession>A0ABU2FJQ3</accession>
<evidence type="ECO:0008006" key="4">
    <source>
        <dbReference type="Google" id="ProtNLM"/>
    </source>
</evidence>
<keyword evidence="1" id="KW-0812">Transmembrane</keyword>
<dbReference type="RefSeq" id="WP_310921820.1">
    <property type="nucleotide sequence ID" value="NZ_JAMQON010000011.1"/>
</dbReference>
<keyword evidence="1" id="KW-0472">Membrane</keyword>